<protein>
    <submittedName>
        <fullName evidence="2">Uncharacterized protein</fullName>
    </submittedName>
</protein>
<evidence type="ECO:0000313" key="2">
    <source>
        <dbReference type="WBParaSite" id="ACRNAN_scaffold4755.g28683.t1"/>
    </source>
</evidence>
<sequence length="90" mass="10019">MFVFDDNKVVLNPENASPNILSNILQCKAVEMVLIDQGTGEVYPYSGNPNRPFRELVTRGPFLVISIAKITDISESEHLSRSSIRQIPTS</sequence>
<accession>A0A914DY29</accession>
<dbReference type="WBParaSite" id="ACRNAN_scaffold4755.g28683.t1">
    <property type="protein sequence ID" value="ACRNAN_scaffold4755.g28683.t1"/>
    <property type="gene ID" value="ACRNAN_scaffold4755.g28683"/>
</dbReference>
<name>A0A914DY29_9BILA</name>
<dbReference type="Proteomes" id="UP000887540">
    <property type="component" value="Unplaced"/>
</dbReference>
<organism evidence="1 2">
    <name type="scientific">Acrobeloides nanus</name>
    <dbReference type="NCBI Taxonomy" id="290746"/>
    <lineage>
        <taxon>Eukaryota</taxon>
        <taxon>Metazoa</taxon>
        <taxon>Ecdysozoa</taxon>
        <taxon>Nematoda</taxon>
        <taxon>Chromadorea</taxon>
        <taxon>Rhabditida</taxon>
        <taxon>Tylenchina</taxon>
        <taxon>Cephalobomorpha</taxon>
        <taxon>Cephaloboidea</taxon>
        <taxon>Cephalobidae</taxon>
        <taxon>Acrobeloides</taxon>
    </lineage>
</organism>
<proteinExistence type="predicted"/>
<dbReference type="AlphaFoldDB" id="A0A914DY29"/>
<keyword evidence="1" id="KW-1185">Reference proteome</keyword>
<reference evidence="2" key="1">
    <citation type="submission" date="2022-11" db="UniProtKB">
        <authorList>
            <consortium name="WormBaseParasite"/>
        </authorList>
    </citation>
    <scope>IDENTIFICATION</scope>
</reference>
<evidence type="ECO:0000313" key="1">
    <source>
        <dbReference type="Proteomes" id="UP000887540"/>
    </source>
</evidence>